<proteinExistence type="predicted"/>
<dbReference type="PANTHER" id="PTHR37507:SF2">
    <property type="entry name" value="SPORULATION PROTEIN YDCC"/>
    <property type="match status" value="1"/>
</dbReference>
<organism evidence="2 3">
    <name type="scientific">Clostridium tagluense</name>
    <dbReference type="NCBI Taxonomy" id="360422"/>
    <lineage>
        <taxon>Bacteria</taxon>
        <taxon>Bacillati</taxon>
        <taxon>Bacillota</taxon>
        <taxon>Clostridia</taxon>
        <taxon>Eubacteriales</taxon>
        <taxon>Clostridiaceae</taxon>
        <taxon>Clostridium</taxon>
    </lineage>
</organism>
<dbReference type="SUPFAM" id="SSF89392">
    <property type="entry name" value="Prokaryotic lipoproteins and lipoprotein localization factors"/>
    <property type="match status" value="1"/>
</dbReference>
<feature type="chain" id="PRO_5038699579" description="Lipoprotein" evidence="1">
    <location>
        <begin position="20"/>
        <end position="371"/>
    </location>
</feature>
<dbReference type="InterPro" id="IPR052944">
    <property type="entry name" value="Sporulation_related"/>
</dbReference>
<keyword evidence="3" id="KW-1185">Reference proteome</keyword>
<reference evidence="2 3" key="1">
    <citation type="submission" date="2018-11" db="EMBL/GenBank/DDBJ databases">
        <title>Genome sequencing and assembly of Clostridium tagluense strain A121.</title>
        <authorList>
            <person name="Murakami T."/>
            <person name="Segawa T."/>
            <person name="Shcherbakova V.A."/>
            <person name="Mori H."/>
            <person name="Yoshimura Y."/>
        </authorList>
    </citation>
    <scope>NUCLEOTIDE SEQUENCE [LARGE SCALE GENOMIC DNA]</scope>
    <source>
        <strain evidence="2 3">A121</strain>
    </source>
</reference>
<sequence>MSKKKIMTMFIGAALVASIFTGCSLKGDVLIPEDVITNVMKANEKTKSYYGEFKMDSYENDKLKESMLFKQWNDNSSGKIKTRIETEDKTSGKVVTTNDGDKLISYTQKDKKALSMKIGAELDQSANANYKDQLISQLGNISKTHGLTLKGEENIGRFKTYHVSAVPKEKNSIMGNQDYWIEKSNWFLVKATSEIGNNKSILEYTKLDFSPKLEASLFIQKLPTDVKVESIDDIAKNNETTIDLKQADKIAGKPLLHMKENASYKLKEVKYLNIEKTKHKEINQIYEKDGAVAFTLTTVMDGNKKTDSNEESLKVPGEKEISIRGKKASVMESIKCMWWIENDLNYSIFMDNPKLTMEDAKKLVEGLVLTN</sequence>
<dbReference type="PANTHER" id="PTHR37507">
    <property type="entry name" value="SPORULATION PROTEIN YDCC"/>
    <property type="match status" value="1"/>
</dbReference>
<dbReference type="EMBL" id="BHYK01000041">
    <property type="protein sequence ID" value="GCD12801.1"/>
    <property type="molecule type" value="Genomic_DNA"/>
</dbReference>
<gene>
    <name evidence="2" type="ORF">Ctaglu_44240</name>
</gene>
<dbReference type="InterPro" id="IPR029046">
    <property type="entry name" value="LolA/LolB/LppX"/>
</dbReference>
<dbReference type="Proteomes" id="UP000287872">
    <property type="component" value="Unassembled WGS sequence"/>
</dbReference>
<accession>A0A401UTG3</accession>
<keyword evidence="1" id="KW-0732">Signal</keyword>
<dbReference type="AlphaFoldDB" id="A0A401UTG3"/>
<dbReference type="Gene3D" id="2.50.20.10">
    <property type="entry name" value="Lipoprotein localisation LolA/LolB/LppX"/>
    <property type="match status" value="1"/>
</dbReference>
<evidence type="ECO:0000313" key="3">
    <source>
        <dbReference type="Proteomes" id="UP000287872"/>
    </source>
</evidence>
<protein>
    <recommendedName>
        <fullName evidence="4">Lipoprotein</fullName>
    </recommendedName>
</protein>
<feature type="signal peptide" evidence="1">
    <location>
        <begin position="1"/>
        <end position="19"/>
    </location>
</feature>
<dbReference type="RefSeq" id="WP_125005774.1">
    <property type="nucleotide sequence ID" value="NZ_BHYK01000041.1"/>
</dbReference>
<evidence type="ECO:0008006" key="4">
    <source>
        <dbReference type="Google" id="ProtNLM"/>
    </source>
</evidence>
<evidence type="ECO:0000256" key="1">
    <source>
        <dbReference type="SAM" id="SignalP"/>
    </source>
</evidence>
<evidence type="ECO:0000313" key="2">
    <source>
        <dbReference type="EMBL" id="GCD12801.1"/>
    </source>
</evidence>
<name>A0A401UTG3_9CLOT</name>
<dbReference type="PROSITE" id="PS51257">
    <property type="entry name" value="PROKAR_LIPOPROTEIN"/>
    <property type="match status" value="1"/>
</dbReference>
<dbReference type="OrthoDB" id="2389132at2"/>
<comment type="caution">
    <text evidence="2">The sequence shown here is derived from an EMBL/GenBank/DDBJ whole genome shotgun (WGS) entry which is preliminary data.</text>
</comment>